<dbReference type="Proteomes" id="UP000184452">
    <property type="component" value="Unassembled WGS sequence"/>
</dbReference>
<keyword evidence="4" id="KW-1185">Reference proteome</keyword>
<dbReference type="EMBL" id="FQZK01000008">
    <property type="protein sequence ID" value="SHJ67788.1"/>
    <property type="molecule type" value="Genomic_DNA"/>
</dbReference>
<evidence type="ECO:0000259" key="2">
    <source>
        <dbReference type="Pfam" id="PF08327"/>
    </source>
</evidence>
<reference evidence="3 4" key="1">
    <citation type="submission" date="2016-11" db="EMBL/GenBank/DDBJ databases">
        <authorList>
            <person name="Jaros S."/>
            <person name="Januszkiewicz K."/>
            <person name="Wedrychowicz H."/>
        </authorList>
    </citation>
    <scope>NUCLEOTIDE SEQUENCE [LARGE SCALE GENOMIC DNA]</scope>
    <source>
        <strain evidence="3 4">CGMCC 4.5723</strain>
    </source>
</reference>
<evidence type="ECO:0000256" key="1">
    <source>
        <dbReference type="ARBA" id="ARBA00006817"/>
    </source>
</evidence>
<dbReference type="InterPro" id="IPR013538">
    <property type="entry name" value="ASHA1/2-like_C"/>
</dbReference>
<dbReference type="SUPFAM" id="SSF55961">
    <property type="entry name" value="Bet v1-like"/>
    <property type="match status" value="1"/>
</dbReference>
<protein>
    <submittedName>
        <fullName evidence="3">Uncharacterized conserved protein YndB, AHSA1/START domain</fullName>
    </submittedName>
</protein>
<dbReference type="CDD" id="cd08895">
    <property type="entry name" value="SRPBCC_CalC_Aha1-like_2"/>
    <property type="match status" value="1"/>
</dbReference>
<dbReference type="InterPro" id="IPR023393">
    <property type="entry name" value="START-like_dom_sf"/>
</dbReference>
<dbReference type="AlphaFoldDB" id="A0A1M6L979"/>
<dbReference type="RefSeq" id="WP_073379997.1">
    <property type="nucleotide sequence ID" value="NZ_FQZK01000008.1"/>
</dbReference>
<dbReference type="STRING" id="758803.SAMN05421803_108126"/>
<dbReference type="OrthoDB" id="9786557at2"/>
<sequence>MTERVDRGERRVAAPAGDVYRALLDPAALERWLPPEDMTGRMEHFDARPGGGFRMTLTYREPGHGKTDAGTDVVEVGFAELAPGERVVQRAVFDSDDPAFAGTMTMTWTLTPDGDATVVSVAARDVPPGISAEDHAAGLASSLAKLAAFVEPA</sequence>
<gene>
    <name evidence="3" type="ORF">SAMN05421803_108126</name>
</gene>
<dbReference type="Gene3D" id="3.30.530.20">
    <property type="match status" value="1"/>
</dbReference>
<accession>A0A1M6L979</accession>
<feature type="domain" description="Activator of Hsp90 ATPase homologue 1/2-like C-terminal" evidence="2">
    <location>
        <begin position="14"/>
        <end position="151"/>
    </location>
</feature>
<evidence type="ECO:0000313" key="4">
    <source>
        <dbReference type="Proteomes" id="UP000184452"/>
    </source>
</evidence>
<dbReference type="Pfam" id="PF08327">
    <property type="entry name" value="AHSA1"/>
    <property type="match status" value="1"/>
</dbReference>
<proteinExistence type="inferred from homology"/>
<evidence type="ECO:0000313" key="3">
    <source>
        <dbReference type="EMBL" id="SHJ67788.1"/>
    </source>
</evidence>
<organism evidence="3 4">
    <name type="scientific">Nocardiopsis flavescens</name>
    <dbReference type="NCBI Taxonomy" id="758803"/>
    <lineage>
        <taxon>Bacteria</taxon>
        <taxon>Bacillati</taxon>
        <taxon>Actinomycetota</taxon>
        <taxon>Actinomycetes</taxon>
        <taxon>Streptosporangiales</taxon>
        <taxon>Nocardiopsidaceae</taxon>
        <taxon>Nocardiopsis</taxon>
    </lineage>
</organism>
<name>A0A1M6L979_9ACTN</name>
<comment type="similarity">
    <text evidence="1">Belongs to the AHA1 family.</text>
</comment>